<dbReference type="Proteomes" id="UP000790347">
    <property type="component" value="Unassembled WGS sequence"/>
</dbReference>
<keyword evidence="3" id="KW-1185">Reference proteome</keyword>
<sequence length="127" mass="13822">MSNLSDSGMRVFGGIKNGLELPKINVNKQQESNNGKEVNLNLKHSNTNSTTSGGVSMKNSKPLKNSAKCTPKKSGFTMKNSDNPDNTHSQTKRNGLNFELSLTPKGKENKINGANNGEDWSQKTKID</sequence>
<name>A0A922L1A0_DERFA</name>
<reference evidence="2" key="1">
    <citation type="submission" date="2013-05" db="EMBL/GenBank/DDBJ databases">
        <authorList>
            <person name="Yim A.K.Y."/>
            <person name="Chan T.F."/>
            <person name="Ji K.M."/>
            <person name="Liu X.Y."/>
            <person name="Zhou J.W."/>
            <person name="Li R.Q."/>
            <person name="Yang K.Y."/>
            <person name="Li J."/>
            <person name="Li M."/>
            <person name="Law P.T.W."/>
            <person name="Wu Y.L."/>
            <person name="Cai Z.L."/>
            <person name="Qin H."/>
            <person name="Bao Y."/>
            <person name="Leung R.K.K."/>
            <person name="Ng P.K.S."/>
            <person name="Zou J."/>
            <person name="Zhong X.J."/>
            <person name="Ran P.X."/>
            <person name="Zhong N.S."/>
            <person name="Liu Z.G."/>
            <person name="Tsui S.K.W."/>
        </authorList>
    </citation>
    <scope>NUCLEOTIDE SEQUENCE</scope>
    <source>
        <strain evidence="2">Derf</strain>
        <tissue evidence="2">Whole organism</tissue>
    </source>
</reference>
<accession>A0A922L1A0</accession>
<reference evidence="2" key="2">
    <citation type="journal article" date="2022" name="Res Sq">
        <title>Comparative Genomics Reveals Insights into the Divergent Evolution of Astigmatic Mites and Household Pest Adaptations.</title>
        <authorList>
            <person name="Xiong Q."/>
            <person name="Wan A.T.-Y."/>
            <person name="Liu X.-Y."/>
            <person name="Fung C.S.-H."/>
            <person name="Xiao X."/>
            <person name="Malainual N."/>
            <person name="Hou J."/>
            <person name="Wang L."/>
            <person name="Wang M."/>
            <person name="Yang K."/>
            <person name="Cui Y."/>
            <person name="Leung E."/>
            <person name="Nong W."/>
            <person name="Shin S.-K."/>
            <person name="Au S."/>
            <person name="Jeong K.Y."/>
            <person name="Chew F.T."/>
            <person name="Hui J."/>
            <person name="Leung T.F."/>
            <person name="Tungtrongchitr A."/>
            <person name="Zhong N."/>
            <person name="Liu Z."/>
            <person name="Tsui S."/>
        </authorList>
    </citation>
    <scope>NUCLEOTIDE SEQUENCE</scope>
    <source>
        <strain evidence="2">Derf</strain>
        <tissue evidence="2">Whole organism</tissue>
    </source>
</reference>
<evidence type="ECO:0000313" key="2">
    <source>
        <dbReference type="EMBL" id="KAH9510742.1"/>
    </source>
</evidence>
<protein>
    <submittedName>
        <fullName evidence="2">TRAFAC class myosin-kinesin ATPase super, variant 2</fullName>
    </submittedName>
</protein>
<evidence type="ECO:0000313" key="3">
    <source>
        <dbReference type="Proteomes" id="UP000790347"/>
    </source>
</evidence>
<proteinExistence type="predicted"/>
<evidence type="ECO:0000256" key="1">
    <source>
        <dbReference type="SAM" id="MobiDB-lite"/>
    </source>
</evidence>
<feature type="compositionally biased region" description="Low complexity" evidence="1">
    <location>
        <begin position="45"/>
        <end position="54"/>
    </location>
</feature>
<feature type="compositionally biased region" description="Polar residues" evidence="1">
    <location>
        <begin position="77"/>
        <end position="94"/>
    </location>
</feature>
<dbReference type="EMBL" id="ASGP02000004">
    <property type="protein sequence ID" value="KAH9510742.1"/>
    <property type="molecule type" value="Genomic_DNA"/>
</dbReference>
<gene>
    <name evidence="2" type="primary">KIF14</name>
    <name evidence="2" type="ORF">DERF_009250</name>
</gene>
<feature type="region of interest" description="Disordered" evidence="1">
    <location>
        <begin position="29"/>
        <end position="127"/>
    </location>
</feature>
<organism evidence="2 3">
    <name type="scientific">Dermatophagoides farinae</name>
    <name type="common">American house dust mite</name>
    <dbReference type="NCBI Taxonomy" id="6954"/>
    <lineage>
        <taxon>Eukaryota</taxon>
        <taxon>Metazoa</taxon>
        <taxon>Ecdysozoa</taxon>
        <taxon>Arthropoda</taxon>
        <taxon>Chelicerata</taxon>
        <taxon>Arachnida</taxon>
        <taxon>Acari</taxon>
        <taxon>Acariformes</taxon>
        <taxon>Sarcoptiformes</taxon>
        <taxon>Astigmata</taxon>
        <taxon>Psoroptidia</taxon>
        <taxon>Analgoidea</taxon>
        <taxon>Pyroglyphidae</taxon>
        <taxon>Dermatophagoidinae</taxon>
        <taxon>Dermatophagoides</taxon>
    </lineage>
</organism>
<dbReference type="AlphaFoldDB" id="A0A922L1A0"/>
<comment type="caution">
    <text evidence="2">The sequence shown here is derived from an EMBL/GenBank/DDBJ whole genome shotgun (WGS) entry which is preliminary data.</text>
</comment>